<accession>A0A1Q9CC24</accession>
<dbReference type="AlphaFoldDB" id="A0A1Q9CC24"/>
<dbReference type="OMA" id="LNCAMET"/>
<reference evidence="1 2" key="1">
    <citation type="submission" date="2016-02" db="EMBL/GenBank/DDBJ databases">
        <title>Genome analysis of coral dinoflagellate symbionts highlights evolutionary adaptations to a symbiotic lifestyle.</title>
        <authorList>
            <person name="Aranda M."/>
            <person name="Li Y."/>
            <person name="Liew Y.J."/>
            <person name="Baumgarten S."/>
            <person name="Simakov O."/>
            <person name="Wilson M."/>
            <person name="Piel J."/>
            <person name="Ashoor H."/>
            <person name="Bougouffa S."/>
            <person name="Bajic V.B."/>
            <person name="Ryu T."/>
            <person name="Ravasi T."/>
            <person name="Bayer T."/>
            <person name="Micklem G."/>
            <person name="Kim H."/>
            <person name="Bhak J."/>
            <person name="Lajeunesse T.C."/>
            <person name="Voolstra C.R."/>
        </authorList>
    </citation>
    <scope>NUCLEOTIDE SEQUENCE [LARGE SCALE GENOMIC DNA]</scope>
    <source>
        <strain evidence="1 2">CCMP2467</strain>
    </source>
</reference>
<keyword evidence="2" id="KW-1185">Reference proteome</keyword>
<sequence length="351" mass="40731">MMDAPEQSALAKQLIEKYVWGTYSPQQVQSLAFAAVQDLQHANASFHYPDLERLARLGTSGQYPSRCNSELLAFLEPSVKLCPAYTATVPFKAPLLDKQQDMLLPHEVFSSMFHQYPEAFENNLLNSEAELERFWEAARNHPQYQGHPISDRDTFQRKCVPIGIHGDDVPITGIGKGWTSKMTIFSWYSMTALGRSTKDKMHLIYACFEKLRVRQEDRNTLHRFFRVLAWSLWWLWLGVFPDTDVDGNKSFAAEIRHLGKALYVVWLKFQKKDLQIHRDIALVLKLNCAMETLIEDYRTEYSFPPEAARRFQSACDGMLLMLSKVAKHYAEVMKKICRKYRIALHLRFVEL</sequence>
<dbReference type="OrthoDB" id="440951at2759"/>
<protein>
    <submittedName>
        <fullName evidence="1">Uncharacterized protein</fullName>
    </submittedName>
</protein>
<dbReference type="EMBL" id="LSRX01001385">
    <property type="protein sequence ID" value="OLP80377.1"/>
    <property type="molecule type" value="Genomic_DNA"/>
</dbReference>
<organism evidence="1 2">
    <name type="scientific">Symbiodinium microadriaticum</name>
    <name type="common">Dinoflagellate</name>
    <name type="synonym">Zooxanthella microadriatica</name>
    <dbReference type="NCBI Taxonomy" id="2951"/>
    <lineage>
        <taxon>Eukaryota</taxon>
        <taxon>Sar</taxon>
        <taxon>Alveolata</taxon>
        <taxon>Dinophyceae</taxon>
        <taxon>Suessiales</taxon>
        <taxon>Symbiodiniaceae</taxon>
        <taxon>Symbiodinium</taxon>
    </lineage>
</organism>
<name>A0A1Q9CC24_SYMMI</name>
<evidence type="ECO:0000313" key="2">
    <source>
        <dbReference type="Proteomes" id="UP000186817"/>
    </source>
</evidence>
<dbReference type="Proteomes" id="UP000186817">
    <property type="component" value="Unassembled WGS sequence"/>
</dbReference>
<proteinExistence type="predicted"/>
<comment type="caution">
    <text evidence="1">The sequence shown here is derived from an EMBL/GenBank/DDBJ whole genome shotgun (WGS) entry which is preliminary data.</text>
</comment>
<gene>
    <name evidence="1" type="ORF">AK812_SmicGene39217</name>
</gene>
<evidence type="ECO:0000313" key="1">
    <source>
        <dbReference type="EMBL" id="OLP80377.1"/>
    </source>
</evidence>